<proteinExistence type="predicted"/>
<dbReference type="InterPro" id="IPR043502">
    <property type="entry name" value="DNA/RNA_pol_sf"/>
</dbReference>
<accession>A0ABR3BFK7</accession>
<dbReference type="Gene3D" id="3.10.10.10">
    <property type="entry name" value="HIV Type 1 Reverse Transcriptase, subunit A, domain 1"/>
    <property type="match status" value="1"/>
</dbReference>
<gene>
    <name evidence="1" type="ORF">J3Q64DRAFT_1828939</name>
</gene>
<evidence type="ECO:0008006" key="3">
    <source>
        <dbReference type="Google" id="ProtNLM"/>
    </source>
</evidence>
<reference evidence="1 2" key="1">
    <citation type="submission" date="2024-04" db="EMBL/GenBank/DDBJ databases">
        <title>Symmetric and asymmetric DNA N6-adenine methylation regulates different biological responses in Mucorales.</title>
        <authorList>
            <consortium name="Lawrence Berkeley National Laboratory"/>
            <person name="Lax C."/>
            <person name="Mondo S.J."/>
            <person name="Osorio-Concepcion M."/>
            <person name="Muszewska A."/>
            <person name="Corrochano-Luque M."/>
            <person name="Gutierrez G."/>
            <person name="Riley R."/>
            <person name="Lipzen A."/>
            <person name="Guo J."/>
            <person name="Hundley H."/>
            <person name="Amirebrahimi M."/>
            <person name="Ng V."/>
            <person name="Lorenzo-Gutierrez D."/>
            <person name="Binder U."/>
            <person name="Yang J."/>
            <person name="Song Y."/>
            <person name="Canovas D."/>
            <person name="Navarro E."/>
            <person name="Freitag M."/>
            <person name="Gabaldon T."/>
            <person name="Grigoriev I.V."/>
            <person name="Corrochano L.M."/>
            <person name="Nicolas F.E."/>
            <person name="Garre V."/>
        </authorList>
    </citation>
    <scope>NUCLEOTIDE SEQUENCE [LARGE SCALE GENOMIC DNA]</scope>
    <source>
        <strain evidence="1 2">L51</strain>
    </source>
</reference>
<dbReference type="SUPFAM" id="SSF56672">
    <property type="entry name" value="DNA/RNA polymerases"/>
    <property type="match status" value="1"/>
</dbReference>
<protein>
    <recommendedName>
        <fullName evidence="3">Reverse transcriptase domain-containing protein</fullName>
    </recommendedName>
</protein>
<comment type="caution">
    <text evidence="1">The sequence shown here is derived from an EMBL/GenBank/DDBJ whole genome shotgun (WGS) entry which is preliminary data.</text>
</comment>
<keyword evidence="2" id="KW-1185">Reference proteome</keyword>
<dbReference type="EMBL" id="JBCLYO010000001">
    <property type="protein sequence ID" value="KAL0097639.1"/>
    <property type="molecule type" value="Genomic_DNA"/>
</dbReference>
<dbReference type="Proteomes" id="UP001448207">
    <property type="component" value="Unassembled WGS sequence"/>
</dbReference>
<evidence type="ECO:0000313" key="2">
    <source>
        <dbReference type="Proteomes" id="UP001448207"/>
    </source>
</evidence>
<name>A0ABR3BFK7_PHYBL</name>
<organism evidence="1 2">
    <name type="scientific">Phycomyces blakesleeanus</name>
    <dbReference type="NCBI Taxonomy" id="4837"/>
    <lineage>
        <taxon>Eukaryota</taxon>
        <taxon>Fungi</taxon>
        <taxon>Fungi incertae sedis</taxon>
        <taxon>Mucoromycota</taxon>
        <taxon>Mucoromycotina</taxon>
        <taxon>Mucoromycetes</taxon>
        <taxon>Mucorales</taxon>
        <taxon>Phycomycetaceae</taxon>
        <taxon>Phycomyces</taxon>
    </lineage>
</organism>
<sequence length="346" mass="39423">MPKLSNKYHPTVPISDNQQHFLRQEIVELILKKAIEKVLPNSSGFSSPLFVIPKRNGGHQLVFNLKKLNEHIKIPHFKMETLQNICKLICPHDYLTSLDLSNAFLHILEIAALTIATTGTFELSFGHQEHNFQNSSLTMRIQAAMITLFLARLYTQHLMWFKNGSWECNISQWNDQSRLSQQNKHVLFVDASSTRWRCALGDKAIYRYWSHQEATMSINWQEMKVNEQHYLNGVPEQAGWLQGLLSDDSDSQDIEAVSAPWVEVDSPAYSRQGECGGRFSISLHIYKELVKAVLSSFSSYPTDMGSLFHGLICSLADPPSPNFCFMETRPKGNSNRRNVDTMVSMG</sequence>
<evidence type="ECO:0000313" key="1">
    <source>
        <dbReference type="EMBL" id="KAL0097639.1"/>
    </source>
</evidence>